<dbReference type="EMBL" id="CP068570">
    <property type="protein sequence ID" value="QQZ51671.1"/>
    <property type="molecule type" value="Genomic_DNA"/>
</dbReference>
<comment type="catalytic activity">
    <reaction evidence="1">
        <text>ATP + protein L-histidine = ADP + protein N-phospho-L-histidine.</text>
        <dbReference type="EC" id="2.7.13.3"/>
    </reaction>
</comment>
<dbReference type="Pfam" id="PF02518">
    <property type="entry name" value="HATPase_c"/>
    <property type="match status" value="1"/>
</dbReference>
<dbReference type="InterPro" id="IPR003594">
    <property type="entry name" value="HATPase_dom"/>
</dbReference>
<reference evidence="7" key="1">
    <citation type="submission" date="2021-01" db="EMBL/GenBank/DDBJ databases">
        <title>Genome sequence of Phenylobacterium sp. 20VBR1 isolated from a valley glaceir, Ny-Alesund, Svalbard.</title>
        <authorList>
            <person name="Thomas F.A."/>
            <person name="Krishnan K.P."/>
            <person name="Sinha R.K."/>
        </authorList>
    </citation>
    <scope>NUCLEOTIDE SEQUENCE</scope>
    <source>
        <strain evidence="7">20VBR1</strain>
    </source>
</reference>
<feature type="compositionally biased region" description="Basic residues" evidence="5">
    <location>
        <begin position="1"/>
        <end position="11"/>
    </location>
</feature>
<dbReference type="Gene3D" id="3.30.565.10">
    <property type="entry name" value="Histidine kinase-like ATPase, C-terminal domain"/>
    <property type="match status" value="1"/>
</dbReference>
<accession>A0A974P5P6</accession>
<name>A0A974P5P6_9CAUL</name>
<gene>
    <name evidence="7" type="ORF">JKL49_12345</name>
</gene>
<dbReference type="InterPro" id="IPR036890">
    <property type="entry name" value="HATPase_C_sf"/>
</dbReference>
<dbReference type="AlphaFoldDB" id="A0A974P5P6"/>
<evidence type="ECO:0000256" key="5">
    <source>
        <dbReference type="SAM" id="MobiDB-lite"/>
    </source>
</evidence>
<evidence type="ECO:0000256" key="2">
    <source>
        <dbReference type="ARBA" id="ARBA00012438"/>
    </source>
</evidence>
<protein>
    <recommendedName>
        <fullName evidence="2">histidine kinase</fullName>
        <ecNumber evidence="2">2.7.13.3</ecNumber>
    </recommendedName>
</protein>
<dbReference type="PANTHER" id="PTHR45339">
    <property type="entry name" value="HYBRID SIGNAL TRANSDUCTION HISTIDINE KINASE J"/>
    <property type="match status" value="1"/>
</dbReference>
<evidence type="ECO:0000259" key="6">
    <source>
        <dbReference type="Pfam" id="PF02518"/>
    </source>
</evidence>
<dbReference type="InterPro" id="IPR004358">
    <property type="entry name" value="Sig_transdc_His_kin-like_C"/>
</dbReference>
<feature type="region of interest" description="Disordered" evidence="5">
    <location>
        <begin position="1"/>
        <end position="30"/>
    </location>
</feature>
<organism evidence="7">
    <name type="scientific">Phenylobacterium glaciei</name>
    <dbReference type="NCBI Taxonomy" id="2803784"/>
    <lineage>
        <taxon>Bacteria</taxon>
        <taxon>Pseudomonadati</taxon>
        <taxon>Pseudomonadota</taxon>
        <taxon>Alphaproteobacteria</taxon>
        <taxon>Caulobacterales</taxon>
        <taxon>Caulobacteraceae</taxon>
        <taxon>Phenylobacterium</taxon>
    </lineage>
</organism>
<dbReference type="GO" id="GO:0004673">
    <property type="term" value="F:protein histidine kinase activity"/>
    <property type="evidence" value="ECO:0007669"/>
    <property type="project" value="UniProtKB-EC"/>
</dbReference>
<keyword evidence="4" id="KW-0902">Two-component regulatory system</keyword>
<feature type="domain" description="Histidine kinase/HSP90-like ATPase" evidence="6">
    <location>
        <begin position="42"/>
        <end position="100"/>
    </location>
</feature>
<feature type="compositionally biased region" description="Low complexity" evidence="5">
    <location>
        <begin position="12"/>
        <end position="28"/>
    </location>
</feature>
<evidence type="ECO:0000256" key="4">
    <source>
        <dbReference type="ARBA" id="ARBA00023012"/>
    </source>
</evidence>
<dbReference type="EC" id="2.7.13.3" evidence="2"/>
<evidence type="ECO:0000313" key="7">
    <source>
        <dbReference type="EMBL" id="QQZ51671.1"/>
    </source>
</evidence>
<dbReference type="PRINTS" id="PR00344">
    <property type="entry name" value="BCTRLSENSOR"/>
</dbReference>
<sequence>MRNRARRRQRPGGRSDPAAASAAQPAGQCDQVHGGWRGLLKVETDLNPAVPAALRFTVSDSGIGIAGDKLGRVFERFTQADSSTTRRFGGSGLGLTISSAWSNSWAAVSG</sequence>
<dbReference type="SUPFAM" id="SSF55874">
    <property type="entry name" value="ATPase domain of HSP90 chaperone/DNA topoisomerase II/histidine kinase"/>
    <property type="match status" value="1"/>
</dbReference>
<keyword evidence="3" id="KW-0597">Phosphoprotein</keyword>
<evidence type="ECO:0000256" key="1">
    <source>
        <dbReference type="ARBA" id="ARBA00000085"/>
    </source>
</evidence>
<proteinExistence type="predicted"/>
<dbReference type="GO" id="GO:0000160">
    <property type="term" value="P:phosphorelay signal transduction system"/>
    <property type="evidence" value="ECO:0007669"/>
    <property type="project" value="UniProtKB-KW"/>
</dbReference>
<evidence type="ECO:0000256" key="3">
    <source>
        <dbReference type="ARBA" id="ARBA00022553"/>
    </source>
</evidence>
<dbReference type="PANTHER" id="PTHR45339:SF1">
    <property type="entry name" value="HYBRID SIGNAL TRANSDUCTION HISTIDINE KINASE J"/>
    <property type="match status" value="1"/>
</dbReference>